<name>U5D6T6_AMBTC</name>
<evidence type="ECO:0000313" key="2">
    <source>
        <dbReference type="Proteomes" id="UP000017836"/>
    </source>
</evidence>
<evidence type="ECO:0000313" key="1">
    <source>
        <dbReference type="EMBL" id="ERN18164.1"/>
    </source>
</evidence>
<proteinExistence type="predicted"/>
<dbReference type="EMBL" id="KI392271">
    <property type="protein sequence ID" value="ERN18164.1"/>
    <property type="molecule type" value="Genomic_DNA"/>
</dbReference>
<accession>U5D6T6</accession>
<gene>
    <name evidence="1" type="ORF">AMTR_s00054p00157510</name>
</gene>
<dbReference type="Gramene" id="ERN18164">
    <property type="protein sequence ID" value="ERN18164"/>
    <property type="gene ID" value="AMTR_s00054p00157510"/>
</dbReference>
<keyword evidence="2" id="KW-1185">Reference proteome</keyword>
<dbReference type="Proteomes" id="UP000017836">
    <property type="component" value="Unassembled WGS sequence"/>
</dbReference>
<protein>
    <submittedName>
        <fullName evidence="1">Uncharacterized protein</fullName>
    </submittedName>
</protein>
<reference evidence="2" key="1">
    <citation type="journal article" date="2013" name="Science">
        <title>The Amborella genome and the evolution of flowering plants.</title>
        <authorList>
            <consortium name="Amborella Genome Project"/>
        </authorList>
    </citation>
    <scope>NUCLEOTIDE SEQUENCE [LARGE SCALE GENOMIC DNA]</scope>
</reference>
<dbReference type="AlphaFoldDB" id="U5D6T6"/>
<organism evidence="1 2">
    <name type="scientific">Amborella trichopoda</name>
    <dbReference type="NCBI Taxonomy" id="13333"/>
    <lineage>
        <taxon>Eukaryota</taxon>
        <taxon>Viridiplantae</taxon>
        <taxon>Streptophyta</taxon>
        <taxon>Embryophyta</taxon>
        <taxon>Tracheophyta</taxon>
        <taxon>Spermatophyta</taxon>
        <taxon>Magnoliopsida</taxon>
        <taxon>Amborellales</taxon>
        <taxon>Amborellaceae</taxon>
        <taxon>Amborella</taxon>
    </lineage>
</organism>
<sequence length="105" mass="12115">MAAGLADGEKEYSTTFTVVGLSCSSEEAIDIASMPVKEVLNFELILDPKSRKIEALKRMVVHLRREVEHHQNMSDFYRLEVERVKELLASVKLKLTRSVHLRLFW</sequence>
<dbReference type="HOGENOM" id="CLU_147624_0_0_1"/>